<gene>
    <name evidence="2" type="ORF">GCM10009665_44990</name>
</gene>
<dbReference type="EMBL" id="BAAALF010000086">
    <property type="protein sequence ID" value="GAA1249164.1"/>
    <property type="molecule type" value="Genomic_DNA"/>
</dbReference>
<keyword evidence="1" id="KW-0812">Transmembrane</keyword>
<sequence length="130" mass="13875">MLLALRVTAVIHALSFFAQPVLAGMFLSGQDTAMDTHRANATIVTTIALGMTVLALLARRRRLIGRQLPILLTAVLLLEYVEMAMGSSHILWVHIPLGVALFAVVTLTLPMIMKAGPATADTAYAQGHAS</sequence>
<keyword evidence="3" id="KW-1185">Reference proteome</keyword>
<dbReference type="Proteomes" id="UP001500037">
    <property type="component" value="Unassembled WGS sequence"/>
</dbReference>
<dbReference type="RefSeq" id="WP_344443720.1">
    <property type="nucleotide sequence ID" value="NZ_BAAALF010000086.1"/>
</dbReference>
<keyword evidence="1" id="KW-0472">Membrane</keyword>
<evidence type="ECO:0000256" key="1">
    <source>
        <dbReference type="SAM" id="Phobius"/>
    </source>
</evidence>
<organism evidence="2 3">
    <name type="scientific">Kitasatospora nipponensis</name>
    <dbReference type="NCBI Taxonomy" id="258049"/>
    <lineage>
        <taxon>Bacteria</taxon>
        <taxon>Bacillati</taxon>
        <taxon>Actinomycetota</taxon>
        <taxon>Actinomycetes</taxon>
        <taxon>Kitasatosporales</taxon>
        <taxon>Streptomycetaceae</taxon>
        <taxon>Kitasatospora</taxon>
    </lineage>
</organism>
<evidence type="ECO:0000313" key="3">
    <source>
        <dbReference type="Proteomes" id="UP001500037"/>
    </source>
</evidence>
<protein>
    <submittedName>
        <fullName evidence="2">Uncharacterized protein</fullName>
    </submittedName>
</protein>
<accession>A0ABP4H4G4</accession>
<feature type="transmembrane region" description="Helical" evidence="1">
    <location>
        <begin position="91"/>
        <end position="112"/>
    </location>
</feature>
<name>A0ABP4H4G4_9ACTN</name>
<comment type="caution">
    <text evidence="2">The sequence shown here is derived from an EMBL/GenBank/DDBJ whole genome shotgun (WGS) entry which is preliminary data.</text>
</comment>
<keyword evidence="1" id="KW-1133">Transmembrane helix</keyword>
<feature type="transmembrane region" description="Helical" evidence="1">
    <location>
        <begin position="39"/>
        <end position="56"/>
    </location>
</feature>
<evidence type="ECO:0000313" key="2">
    <source>
        <dbReference type="EMBL" id="GAA1249164.1"/>
    </source>
</evidence>
<proteinExistence type="predicted"/>
<reference evidence="3" key="1">
    <citation type="journal article" date="2019" name="Int. J. Syst. Evol. Microbiol.">
        <title>The Global Catalogue of Microorganisms (GCM) 10K type strain sequencing project: providing services to taxonomists for standard genome sequencing and annotation.</title>
        <authorList>
            <consortium name="The Broad Institute Genomics Platform"/>
            <consortium name="The Broad Institute Genome Sequencing Center for Infectious Disease"/>
            <person name="Wu L."/>
            <person name="Ma J."/>
        </authorList>
    </citation>
    <scope>NUCLEOTIDE SEQUENCE [LARGE SCALE GENOMIC DNA]</scope>
    <source>
        <strain evidence="3">JCM 13004</strain>
    </source>
</reference>